<dbReference type="Proteomes" id="UP001178507">
    <property type="component" value="Unassembled WGS sequence"/>
</dbReference>
<evidence type="ECO:0000313" key="2">
    <source>
        <dbReference type="Proteomes" id="UP001178507"/>
    </source>
</evidence>
<sequence>MGVPCLPLRLARKPTGQLCFFCGVPRVFRTRHVCLGRSCLQRDEKLFARLEDWLARLEVSMDKMTSRKVISPNFSLHSEGSVQHVESQEQRASLVMEKLEVDDSNSQAGWQSQNSDVMNSEEDLESEKKCLPHFCPQPKEESAYVWQKPLRRLIESWM</sequence>
<dbReference type="EMBL" id="CAUJNA010000449">
    <property type="protein sequence ID" value="CAJ1377240.1"/>
    <property type="molecule type" value="Genomic_DNA"/>
</dbReference>
<protein>
    <submittedName>
        <fullName evidence="1">Uncharacterized protein</fullName>
    </submittedName>
</protein>
<dbReference type="AlphaFoldDB" id="A0AA36HXL2"/>
<evidence type="ECO:0000313" key="1">
    <source>
        <dbReference type="EMBL" id="CAJ1377240.1"/>
    </source>
</evidence>
<accession>A0AA36HXL2</accession>
<feature type="non-terminal residue" evidence="1">
    <location>
        <position position="1"/>
    </location>
</feature>
<keyword evidence="2" id="KW-1185">Reference proteome</keyword>
<proteinExistence type="predicted"/>
<reference evidence="1" key="1">
    <citation type="submission" date="2023-08" db="EMBL/GenBank/DDBJ databases">
        <authorList>
            <person name="Chen Y."/>
            <person name="Shah S."/>
            <person name="Dougan E. K."/>
            <person name="Thang M."/>
            <person name="Chan C."/>
        </authorList>
    </citation>
    <scope>NUCLEOTIDE SEQUENCE</scope>
</reference>
<gene>
    <name evidence="1" type="ORF">EVOR1521_LOCUS6093</name>
</gene>
<organism evidence="1 2">
    <name type="scientific">Effrenium voratum</name>
    <dbReference type="NCBI Taxonomy" id="2562239"/>
    <lineage>
        <taxon>Eukaryota</taxon>
        <taxon>Sar</taxon>
        <taxon>Alveolata</taxon>
        <taxon>Dinophyceae</taxon>
        <taxon>Suessiales</taxon>
        <taxon>Symbiodiniaceae</taxon>
        <taxon>Effrenium</taxon>
    </lineage>
</organism>
<name>A0AA36HXL2_9DINO</name>
<comment type="caution">
    <text evidence="1">The sequence shown here is derived from an EMBL/GenBank/DDBJ whole genome shotgun (WGS) entry which is preliminary data.</text>
</comment>